<evidence type="ECO:0000313" key="12">
    <source>
        <dbReference type="EMBL" id="WOH10381.1"/>
    </source>
</evidence>
<dbReference type="EMBL" id="CP093349">
    <property type="protein sequence ID" value="WOH10381.1"/>
    <property type="molecule type" value="Genomic_DNA"/>
</dbReference>
<reference evidence="11" key="1">
    <citation type="journal article" date="2016" name="Nat. Genet.">
        <title>A high-quality carrot genome assembly provides new insights into carotenoid accumulation and asterid genome evolution.</title>
        <authorList>
            <person name="Iorizzo M."/>
            <person name="Ellison S."/>
            <person name="Senalik D."/>
            <person name="Zeng P."/>
            <person name="Satapoomin P."/>
            <person name="Huang J."/>
            <person name="Bowman M."/>
            <person name="Iovene M."/>
            <person name="Sanseverino W."/>
            <person name="Cavagnaro P."/>
            <person name="Yildiz M."/>
            <person name="Macko-Podgorni A."/>
            <person name="Moranska E."/>
            <person name="Grzebelus E."/>
            <person name="Grzebelus D."/>
            <person name="Ashrafi H."/>
            <person name="Zheng Z."/>
            <person name="Cheng S."/>
            <person name="Spooner D."/>
            <person name="Van Deynze A."/>
            <person name="Simon P."/>
        </authorList>
    </citation>
    <scope>NUCLEOTIDE SEQUENCE [LARGE SCALE GENOMIC DNA]</scope>
    <source>
        <tissue evidence="11">Leaf</tissue>
    </source>
</reference>
<dbReference type="AlphaFoldDB" id="A0A161ZNB7"/>
<dbReference type="OrthoDB" id="2789670at2759"/>
<feature type="chain" id="PRO_5007830569" evidence="10">
    <location>
        <begin position="23"/>
        <end position="504"/>
    </location>
</feature>
<keyword evidence="4 8" id="KW-0479">Metal-binding</keyword>
<evidence type="ECO:0000256" key="2">
    <source>
        <dbReference type="ARBA" id="ARBA00010617"/>
    </source>
</evidence>
<evidence type="ECO:0000256" key="7">
    <source>
        <dbReference type="ARBA" id="ARBA00023033"/>
    </source>
</evidence>
<name>A0A161ZNB7_DAUCS</name>
<keyword evidence="5 9" id="KW-0560">Oxidoreductase</keyword>
<dbReference type="Gramene" id="KZM88912">
    <property type="protein sequence ID" value="KZM88912"/>
    <property type="gene ID" value="DCAR_025987"/>
</dbReference>
<keyword evidence="10" id="KW-0732">Signal</keyword>
<dbReference type="InterPro" id="IPR001128">
    <property type="entry name" value="Cyt_P450"/>
</dbReference>
<dbReference type="Gene3D" id="1.10.630.10">
    <property type="entry name" value="Cytochrome P450"/>
    <property type="match status" value="1"/>
</dbReference>
<evidence type="ECO:0000256" key="1">
    <source>
        <dbReference type="ARBA" id="ARBA00001971"/>
    </source>
</evidence>
<accession>A0A161ZNB7</accession>
<evidence type="ECO:0000256" key="3">
    <source>
        <dbReference type="ARBA" id="ARBA00022617"/>
    </source>
</evidence>
<dbReference type="KEGG" id="dcr:108196220"/>
<dbReference type="EMBL" id="LNRQ01000007">
    <property type="protein sequence ID" value="KZM88912.1"/>
    <property type="molecule type" value="Genomic_DNA"/>
</dbReference>
<keyword evidence="13" id="KW-1185">Reference proteome</keyword>
<protein>
    <submittedName>
        <fullName evidence="11">Uncharacterized protein</fullName>
    </submittedName>
</protein>
<dbReference type="SUPFAM" id="SSF48264">
    <property type="entry name" value="Cytochrome P450"/>
    <property type="match status" value="1"/>
</dbReference>
<evidence type="ECO:0000313" key="11">
    <source>
        <dbReference type="EMBL" id="KZM88912.1"/>
    </source>
</evidence>
<dbReference type="GO" id="GO:0005506">
    <property type="term" value="F:iron ion binding"/>
    <property type="evidence" value="ECO:0007669"/>
    <property type="project" value="InterPro"/>
</dbReference>
<dbReference type="GO" id="GO:0020037">
    <property type="term" value="F:heme binding"/>
    <property type="evidence" value="ECO:0007669"/>
    <property type="project" value="InterPro"/>
</dbReference>
<dbReference type="InterPro" id="IPR036396">
    <property type="entry name" value="Cyt_P450_sf"/>
</dbReference>
<reference evidence="12" key="2">
    <citation type="submission" date="2022-03" db="EMBL/GenBank/DDBJ databases">
        <title>Draft title - Genomic analysis of global carrot germplasm unveils the trajectory of domestication and the origin of high carotenoid orange carrot.</title>
        <authorList>
            <person name="Iorizzo M."/>
            <person name="Ellison S."/>
            <person name="Senalik D."/>
            <person name="Macko-Podgorni A."/>
            <person name="Grzebelus D."/>
            <person name="Bostan H."/>
            <person name="Rolling W."/>
            <person name="Curaba J."/>
            <person name="Simon P."/>
        </authorList>
    </citation>
    <scope>NUCLEOTIDE SEQUENCE</scope>
    <source>
        <tissue evidence="12">Leaf</tissue>
    </source>
</reference>
<dbReference type="OMA" id="KTPYVMI"/>
<dbReference type="PROSITE" id="PS00086">
    <property type="entry name" value="CYTOCHROME_P450"/>
    <property type="match status" value="1"/>
</dbReference>
<evidence type="ECO:0000256" key="4">
    <source>
        <dbReference type="ARBA" id="ARBA00022723"/>
    </source>
</evidence>
<organism evidence="11">
    <name type="scientific">Daucus carota subsp. sativus</name>
    <name type="common">Carrot</name>
    <dbReference type="NCBI Taxonomy" id="79200"/>
    <lineage>
        <taxon>Eukaryota</taxon>
        <taxon>Viridiplantae</taxon>
        <taxon>Streptophyta</taxon>
        <taxon>Embryophyta</taxon>
        <taxon>Tracheophyta</taxon>
        <taxon>Spermatophyta</taxon>
        <taxon>Magnoliopsida</taxon>
        <taxon>eudicotyledons</taxon>
        <taxon>Gunneridae</taxon>
        <taxon>Pentapetalae</taxon>
        <taxon>asterids</taxon>
        <taxon>campanulids</taxon>
        <taxon>Apiales</taxon>
        <taxon>Apiaceae</taxon>
        <taxon>Apioideae</taxon>
        <taxon>Scandiceae</taxon>
        <taxon>Daucinae</taxon>
        <taxon>Daucus</taxon>
        <taxon>Daucus sect. Daucus</taxon>
    </lineage>
</organism>
<comment type="similarity">
    <text evidence="2 9">Belongs to the cytochrome P450 family.</text>
</comment>
<keyword evidence="7 9" id="KW-0503">Monooxygenase</keyword>
<evidence type="ECO:0000256" key="8">
    <source>
        <dbReference type="PIRSR" id="PIRSR602401-1"/>
    </source>
</evidence>
<sequence>MALVPILLTIISVILLVSRFYSRPYPPGPRGWPVIGNMLMMDQLTHRGLAKLASQYGGIFHLRMGIRHIVVVSSPDMARQVLEARDKVSNRPTSIALDYLSYGTANMAFADYSPFWRQMRKICVIKLFSRARAESWDSVRDELNEMLRVVASNAGQAVNIGELVFGFAERIIYRAAFGSRLSDGHDDFLKIMQEFSKLFGAFNICDFIPGLSWADPQGFKARLSKARGSLDAFIDSIIEQHISKRKGKNITGRDEGNNDMVDELLAFYADVGEAKADSDDLSSSIKLTRDNIKGIIMDIMFGGTETVAAAIEWAMSELLRNPEELKKTQEELANTVGLHRCVEEGDFEKLTYLKCVLKETLRLHPPLPFLSRATAEDLNVAGYYIPARSRLVINLWAMGRDRKCWNDPEAFKPSRFLNVGAPDYKMNNFEFLPFGTGRRSCPGMQLGLYTFEMGVAHLLHCFNWELPDGMKPTQVDMSDVFGLSAPKATRLTAVPSPRLKCPIY</sequence>
<dbReference type="Pfam" id="PF00067">
    <property type="entry name" value="p450"/>
    <property type="match status" value="1"/>
</dbReference>
<keyword evidence="3 8" id="KW-0349">Heme</keyword>
<dbReference type="GO" id="GO:0004497">
    <property type="term" value="F:monooxygenase activity"/>
    <property type="evidence" value="ECO:0007669"/>
    <property type="project" value="UniProtKB-KW"/>
</dbReference>
<dbReference type="InterPro" id="IPR017972">
    <property type="entry name" value="Cyt_P450_CS"/>
</dbReference>
<dbReference type="PRINTS" id="PR00463">
    <property type="entry name" value="EP450I"/>
</dbReference>
<comment type="cofactor">
    <cofactor evidence="1 8">
        <name>heme</name>
        <dbReference type="ChEBI" id="CHEBI:30413"/>
    </cofactor>
</comment>
<feature type="signal peptide" evidence="10">
    <location>
        <begin position="1"/>
        <end position="22"/>
    </location>
</feature>
<dbReference type="Proteomes" id="UP000077755">
    <property type="component" value="Chromosome 7"/>
</dbReference>
<gene>
    <name evidence="11" type="ORF">DCAR_025987</name>
    <name evidence="12" type="ORF">DCAR_0729849</name>
</gene>
<proteinExistence type="inferred from homology"/>
<keyword evidence="6 8" id="KW-0408">Iron</keyword>
<dbReference type="CDD" id="cd11072">
    <property type="entry name" value="CYP71-like"/>
    <property type="match status" value="1"/>
</dbReference>
<dbReference type="PRINTS" id="PR00385">
    <property type="entry name" value="P450"/>
</dbReference>
<dbReference type="PANTHER" id="PTHR47945">
    <property type="entry name" value="CYTOCHROME P450 84A1-RELATED"/>
    <property type="match status" value="1"/>
</dbReference>
<dbReference type="GO" id="GO:0016705">
    <property type="term" value="F:oxidoreductase activity, acting on paired donors, with incorporation or reduction of molecular oxygen"/>
    <property type="evidence" value="ECO:0007669"/>
    <property type="project" value="InterPro"/>
</dbReference>
<dbReference type="STRING" id="79200.A0A161ZNB7"/>
<dbReference type="InterPro" id="IPR002401">
    <property type="entry name" value="Cyt_P450_E_grp-I"/>
</dbReference>
<evidence type="ECO:0000256" key="10">
    <source>
        <dbReference type="SAM" id="SignalP"/>
    </source>
</evidence>
<dbReference type="InterPro" id="IPR053062">
    <property type="entry name" value="CYP450_84A"/>
</dbReference>
<evidence type="ECO:0000256" key="9">
    <source>
        <dbReference type="RuleBase" id="RU000461"/>
    </source>
</evidence>
<dbReference type="PANTHER" id="PTHR47945:SF5">
    <property type="entry name" value="CYTOCHROME P450 84A1-RELATED"/>
    <property type="match status" value="1"/>
</dbReference>
<evidence type="ECO:0000256" key="5">
    <source>
        <dbReference type="ARBA" id="ARBA00023002"/>
    </source>
</evidence>
<dbReference type="FunFam" id="1.10.630.10:FF:000126">
    <property type="entry name" value="Predicted protein"/>
    <property type="match status" value="1"/>
</dbReference>
<evidence type="ECO:0000313" key="13">
    <source>
        <dbReference type="Proteomes" id="UP000077755"/>
    </source>
</evidence>
<feature type="binding site" description="axial binding residue" evidence="8">
    <location>
        <position position="441"/>
    </location>
    <ligand>
        <name>heme</name>
        <dbReference type="ChEBI" id="CHEBI:30413"/>
    </ligand>
    <ligandPart>
        <name>Fe</name>
        <dbReference type="ChEBI" id="CHEBI:18248"/>
    </ligandPart>
</feature>
<evidence type="ECO:0000256" key="6">
    <source>
        <dbReference type="ARBA" id="ARBA00023004"/>
    </source>
</evidence>